<dbReference type="PROSITE" id="PS51819">
    <property type="entry name" value="VOC"/>
    <property type="match status" value="1"/>
</dbReference>
<dbReference type="GO" id="GO:0051213">
    <property type="term" value="F:dioxygenase activity"/>
    <property type="evidence" value="ECO:0007669"/>
    <property type="project" value="UniProtKB-KW"/>
</dbReference>
<evidence type="ECO:0000256" key="2">
    <source>
        <dbReference type="ARBA" id="ARBA00022723"/>
    </source>
</evidence>
<dbReference type="OrthoDB" id="16820at2759"/>
<dbReference type="SUPFAM" id="SSF54593">
    <property type="entry name" value="Glyoxalase/Bleomycin resistance protein/Dihydroxybiphenyl dioxygenase"/>
    <property type="match status" value="1"/>
</dbReference>
<evidence type="ECO:0000259" key="10">
    <source>
        <dbReference type="PROSITE" id="PS51819"/>
    </source>
</evidence>
<dbReference type="GO" id="GO:0005739">
    <property type="term" value="C:mitochondrion"/>
    <property type="evidence" value="ECO:0007669"/>
    <property type="project" value="TreeGrafter"/>
</dbReference>
<reference evidence="12" key="1">
    <citation type="journal article" date="2018" name="Nat. Microbiol.">
        <title>Leveraging single-cell genomics to expand the fungal tree of life.</title>
        <authorList>
            <person name="Ahrendt S.R."/>
            <person name="Quandt C.A."/>
            <person name="Ciobanu D."/>
            <person name="Clum A."/>
            <person name="Salamov A."/>
            <person name="Andreopoulos B."/>
            <person name="Cheng J.F."/>
            <person name="Woyke T."/>
            <person name="Pelin A."/>
            <person name="Henrissat B."/>
            <person name="Reynolds N.K."/>
            <person name="Benny G.L."/>
            <person name="Smith M.E."/>
            <person name="James T.Y."/>
            <person name="Grigoriev I.V."/>
        </authorList>
    </citation>
    <scope>NUCLEOTIDE SEQUENCE [LARGE SCALE GENOMIC DNA]</scope>
    <source>
        <strain evidence="12">RSA 1356</strain>
    </source>
</reference>
<name>A0A4P9XXF2_9FUNG</name>
<dbReference type="Pfam" id="PF13669">
    <property type="entry name" value="Glyoxalase_4"/>
    <property type="match status" value="1"/>
</dbReference>
<organism evidence="11 12">
    <name type="scientific">Thamnocephalis sphaerospora</name>
    <dbReference type="NCBI Taxonomy" id="78915"/>
    <lineage>
        <taxon>Eukaryota</taxon>
        <taxon>Fungi</taxon>
        <taxon>Fungi incertae sedis</taxon>
        <taxon>Zoopagomycota</taxon>
        <taxon>Zoopagomycotina</taxon>
        <taxon>Zoopagomycetes</taxon>
        <taxon>Zoopagales</taxon>
        <taxon>Sigmoideomycetaceae</taxon>
        <taxon>Thamnocephalis</taxon>
    </lineage>
</organism>
<dbReference type="GO" id="GO:0004493">
    <property type="term" value="F:methylmalonyl-CoA epimerase activity"/>
    <property type="evidence" value="ECO:0007669"/>
    <property type="project" value="UniProtKB-EC"/>
</dbReference>
<evidence type="ECO:0000256" key="5">
    <source>
        <dbReference type="ARBA" id="ARBA00050406"/>
    </source>
</evidence>
<dbReference type="InterPro" id="IPR051785">
    <property type="entry name" value="MMCE/EMCE_epimerase"/>
</dbReference>
<dbReference type="PANTHER" id="PTHR43048">
    <property type="entry name" value="METHYLMALONYL-COA EPIMERASE"/>
    <property type="match status" value="1"/>
</dbReference>
<dbReference type="STRING" id="78915.A0A4P9XXF2"/>
<evidence type="ECO:0000256" key="7">
    <source>
        <dbReference type="ARBA" id="ARBA00066411"/>
    </source>
</evidence>
<evidence type="ECO:0000256" key="4">
    <source>
        <dbReference type="ARBA" id="ARBA00023285"/>
    </source>
</evidence>
<evidence type="ECO:0000313" key="11">
    <source>
        <dbReference type="EMBL" id="RKP10994.1"/>
    </source>
</evidence>
<comment type="function">
    <text evidence="6">Methylmalonyl-CoA epimerase involved in propionyl-CoA metabolism.</text>
</comment>
<keyword evidence="2" id="KW-0479">Metal-binding</keyword>
<dbReference type="FunFam" id="3.10.180.10:FF:000003">
    <property type="entry name" value="Methylmalonyl-CoA epimerase, mitochondrial"/>
    <property type="match status" value="1"/>
</dbReference>
<dbReference type="GO" id="GO:0046491">
    <property type="term" value="P:L-methylmalonyl-CoA metabolic process"/>
    <property type="evidence" value="ECO:0007669"/>
    <property type="project" value="TreeGrafter"/>
</dbReference>
<gene>
    <name evidence="11" type="ORF">THASP1DRAFT_27239</name>
</gene>
<dbReference type="Proteomes" id="UP000271241">
    <property type="component" value="Unassembled WGS sequence"/>
</dbReference>
<proteinExistence type="inferred from homology"/>
<dbReference type="GO" id="GO:0046872">
    <property type="term" value="F:metal ion binding"/>
    <property type="evidence" value="ECO:0007669"/>
    <property type="project" value="UniProtKB-KW"/>
</dbReference>
<keyword evidence="3" id="KW-0413">Isomerase</keyword>
<feature type="domain" description="VOC" evidence="10">
    <location>
        <begin position="41"/>
        <end position="166"/>
    </location>
</feature>
<dbReference type="NCBIfam" id="TIGR03081">
    <property type="entry name" value="metmalonyl_epim"/>
    <property type="match status" value="1"/>
</dbReference>
<comment type="catalytic activity">
    <reaction evidence="5">
        <text>(R)-methylmalonyl-CoA = (S)-methylmalonyl-CoA</text>
        <dbReference type="Rhea" id="RHEA:20553"/>
        <dbReference type="ChEBI" id="CHEBI:57326"/>
        <dbReference type="ChEBI" id="CHEBI:57327"/>
        <dbReference type="EC" id="5.1.99.1"/>
    </reaction>
    <physiologicalReaction direction="right-to-left" evidence="5">
        <dbReference type="Rhea" id="RHEA:20555"/>
    </physiologicalReaction>
</comment>
<dbReference type="InterPro" id="IPR017515">
    <property type="entry name" value="MeMalonyl-CoA_epimerase"/>
</dbReference>
<comment type="similarity">
    <text evidence="1">Belongs to the methylmalonyl-CoA epimerase family.</text>
</comment>
<evidence type="ECO:0000256" key="3">
    <source>
        <dbReference type="ARBA" id="ARBA00023235"/>
    </source>
</evidence>
<dbReference type="Gene3D" id="3.10.180.10">
    <property type="entry name" value="2,3-Dihydroxybiphenyl 1,2-Dioxygenase, domain 1"/>
    <property type="match status" value="1"/>
</dbReference>
<keyword evidence="11" id="KW-0223">Dioxygenase</keyword>
<dbReference type="EC" id="5.1.99.1" evidence="7"/>
<dbReference type="CDD" id="cd07249">
    <property type="entry name" value="MMCE"/>
    <property type="match status" value="1"/>
</dbReference>
<dbReference type="EMBL" id="KZ992430">
    <property type="protein sequence ID" value="RKP10994.1"/>
    <property type="molecule type" value="Genomic_DNA"/>
</dbReference>
<dbReference type="InterPro" id="IPR037523">
    <property type="entry name" value="VOC_core"/>
</dbReference>
<keyword evidence="12" id="KW-1185">Reference proteome</keyword>
<evidence type="ECO:0000256" key="8">
    <source>
        <dbReference type="ARBA" id="ARBA00071337"/>
    </source>
</evidence>
<evidence type="ECO:0000256" key="1">
    <source>
        <dbReference type="ARBA" id="ARBA00009308"/>
    </source>
</evidence>
<sequence>MFSSLWTQCTRTAARRAGHAAQQARHFTTPNLQARLWQLGKLNHVAIAVPDLPGATAFYRNVLGADVSEAVPLPAHGVTTVFVNLGNTKLELLHPLGEKSPIEGFLAKNKQGGIHHVDDIGAAMKQVVAQGIRALSDKPKIGAHNKPIVFLHPKDCGGVLIELEQA</sequence>
<dbReference type="PANTHER" id="PTHR43048:SF3">
    <property type="entry name" value="METHYLMALONYL-COA EPIMERASE, MITOCHONDRIAL"/>
    <property type="match status" value="1"/>
</dbReference>
<evidence type="ECO:0000256" key="9">
    <source>
        <dbReference type="ARBA" id="ARBA00081771"/>
    </source>
</evidence>
<accession>A0A4P9XXF2</accession>
<evidence type="ECO:0000256" key="6">
    <source>
        <dbReference type="ARBA" id="ARBA00053742"/>
    </source>
</evidence>
<evidence type="ECO:0000313" key="12">
    <source>
        <dbReference type="Proteomes" id="UP000271241"/>
    </source>
</evidence>
<keyword evidence="11" id="KW-0560">Oxidoreductase</keyword>
<dbReference type="InterPro" id="IPR029068">
    <property type="entry name" value="Glyas_Bleomycin-R_OHBP_Dase"/>
</dbReference>
<dbReference type="AlphaFoldDB" id="A0A4P9XXF2"/>
<keyword evidence="4" id="KW-0170">Cobalt</keyword>
<protein>
    <recommendedName>
        <fullName evidence="8">Methylmalonyl-CoA epimerase, mitochondrial</fullName>
        <ecNumber evidence="7">5.1.99.1</ecNumber>
    </recommendedName>
    <alternativeName>
        <fullName evidence="9">DL-methylmalonyl-CoA racemase</fullName>
    </alternativeName>
</protein>